<protein>
    <recommendedName>
        <fullName evidence="6">DUF4352 domain-containing protein</fullName>
    </recommendedName>
</protein>
<name>A0A0E3S911_9EURY</name>
<evidence type="ECO:0000313" key="4">
    <source>
        <dbReference type="EMBL" id="AKB77999.1"/>
    </source>
</evidence>
<keyword evidence="3" id="KW-0472">Membrane</keyword>
<keyword evidence="3" id="KW-0812">Transmembrane</keyword>
<evidence type="ECO:0000256" key="3">
    <source>
        <dbReference type="SAM" id="Phobius"/>
    </source>
</evidence>
<evidence type="ECO:0008006" key="6">
    <source>
        <dbReference type="Google" id="ProtNLM"/>
    </source>
</evidence>
<gene>
    <name evidence="4" type="ORF">MSHOH_1516</name>
</gene>
<evidence type="ECO:0000256" key="2">
    <source>
        <dbReference type="SAM" id="MobiDB-lite"/>
    </source>
</evidence>
<proteinExistence type="predicted"/>
<dbReference type="RefSeq" id="WP_048138775.1">
    <property type="nucleotide sequence ID" value="NZ_CP009516.1"/>
</dbReference>
<feature type="region of interest" description="Disordered" evidence="2">
    <location>
        <begin position="70"/>
        <end position="89"/>
    </location>
</feature>
<evidence type="ECO:0000313" key="5">
    <source>
        <dbReference type="Proteomes" id="UP000033101"/>
    </source>
</evidence>
<reference evidence="4 5" key="1">
    <citation type="submission" date="2014-07" db="EMBL/GenBank/DDBJ databases">
        <title>Methanogenic archaea and the global carbon cycle.</title>
        <authorList>
            <person name="Henriksen J.R."/>
            <person name="Luke J."/>
            <person name="Reinhart S."/>
            <person name="Benedict M.N."/>
            <person name="Youngblut N.D."/>
            <person name="Metcalf M.E."/>
            <person name="Whitaker R.J."/>
            <person name="Metcalf W.W."/>
        </authorList>
    </citation>
    <scope>NUCLEOTIDE SEQUENCE [LARGE SCALE GENOMIC DNA]</scope>
    <source>
        <strain evidence="4 5">HB-1</strain>
    </source>
</reference>
<feature type="transmembrane region" description="Helical" evidence="3">
    <location>
        <begin position="12"/>
        <end position="35"/>
    </location>
</feature>
<dbReference type="InterPro" id="IPR029050">
    <property type="entry name" value="Immunoprotect_excell_Ig-like"/>
</dbReference>
<keyword evidence="3" id="KW-1133">Transmembrane helix</keyword>
<sequence>MIPLNGFWSDVLSGTIVIFLGLAITYIASYLYKIIVEKKPAKLEIKLVVCVIFVIVVAFAGIYASMTDKPEGPTEGSTGPTEGSTGPTEVSYNEWNGKIIPDIGGTSNTGGTSDTGVCYYDWKGTVLDNLTGTYNPDYTYFMVTLYVKNDASQPVSTNAWYWKLVVDGVEYSRDMNSFGSTYQTPVEIQNGGEKETRIIYCLNSIPSEAEVIYKRPSTPIMERIKHY</sequence>
<dbReference type="EMBL" id="CP009516">
    <property type="protein sequence ID" value="AKB77999.1"/>
    <property type="molecule type" value="Genomic_DNA"/>
</dbReference>
<keyword evidence="5" id="KW-1185">Reference proteome</keyword>
<dbReference type="Proteomes" id="UP000033101">
    <property type="component" value="Chromosome"/>
</dbReference>
<feature type="compositionally biased region" description="Low complexity" evidence="2">
    <location>
        <begin position="73"/>
        <end position="89"/>
    </location>
</feature>
<dbReference type="HOGENOM" id="CLU_1217575_0_0_2"/>
<dbReference type="KEGG" id="mhor:MSHOH_1516"/>
<dbReference type="PATRIC" id="fig|1434110.4.peg.1900"/>
<feature type="transmembrane region" description="Helical" evidence="3">
    <location>
        <begin position="47"/>
        <end position="66"/>
    </location>
</feature>
<organism evidence="4 5">
    <name type="scientific">Methanosarcina horonobensis HB-1 = JCM 15518</name>
    <dbReference type="NCBI Taxonomy" id="1434110"/>
    <lineage>
        <taxon>Archaea</taxon>
        <taxon>Methanobacteriati</taxon>
        <taxon>Methanobacteriota</taxon>
        <taxon>Stenosarchaea group</taxon>
        <taxon>Methanomicrobia</taxon>
        <taxon>Methanosarcinales</taxon>
        <taxon>Methanosarcinaceae</taxon>
        <taxon>Methanosarcina</taxon>
    </lineage>
</organism>
<accession>A0A0E3S911</accession>
<dbReference type="Gene3D" id="2.60.40.1240">
    <property type="match status" value="1"/>
</dbReference>
<dbReference type="AlphaFoldDB" id="A0A0E3S911"/>
<dbReference type="GeneID" id="24830723"/>
<evidence type="ECO:0000256" key="1">
    <source>
        <dbReference type="ARBA" id="ARBA00022729"/>
    </source>
</evidence>
<keyword evidence="1" id="KW-0732">Signal</keyword>